<dbReference type="OrthoDB" id="5425061at2759"/>
<keyword evidence="3" id="KW-1185">Reference proteome</keyword>
<reference evidence="2" key="1">
    <citation type="journal article" date="2020" name="Stud. Mycol.">
        <title>101 Dothideomycetes genomes: a test case for predicting lifestyles and emergence of pathogens.</title>
        <authorList>
            <person name="Haridas S."/>
            <person name="Albert R."/>
            <person name="Binder M."/>
            <person name="Bloem J."/>
            <person name="Labutti K."/>
            <person name="Salamov A."/>
            <person name="Andreopoulos B."/>
            <person name="Baker S."/>
            <person name="Barry K."/>
            <person name="Bills G."/>
            <person name="Bluhm B."/>
            <person name="Cannon C."/>
            <person name="Castanera R."/>
            <person name="Culley D."/>
            <person name="Daum C."/>
            <person name="Ezra D."/>
            <person name="Gonzalez J."/>
            <person name="Henrissat B."/>
            <person name="Kuo A."/>
            <person name="Liang C."/>
            <person name="Lipzen A."/>
            <person name="Lutzoni F."/>
            <person name="Magnuson J."/>
            <person name="Mondo S."/>
            <person name="Nolan M."/>
            <person name="Ohm R."/>
            <person name="Pangilinan J."/>
            <person name="Park H.-J."/>
            <person name="Ramirez L."/>
            <person name="Alfaro M."/>
            <person name="Sun H."/>
            <person name="Tritt A."/>
            <person name="Yoshinaga Y."/>
            <person name="Zwiers L.-H."/>
            <person name="Turgeon B."/>
            <person name="Goodwin S."/>
            <person name="Spatafora J."/>
            <person name="Crous P."/>
            <person name="Grigoriev I."/>
        </authorList>
    </citation>
    <scope>NUCLEOTIDE SEQUENCE</scope>
    <source>
        <strain evidence="2">CBS 260.36</strain>
    </source>
</reference>
<gene>
    <name evidence="2" type="ORF">K461DRAFT_9200</name>
</gene>
<dbReference type="AlphaFoldDB" id="A0A9P4JDH5"/>
<proteinExistence type="predicted"/>
<sequence length="253" mass="28229">MFALPDAKRVRRSDLHSPSSSRASSPAASAIELFNSQIKLDYVVTDSAPAEPSQPDNSNDEDEVAFNLFARPAGNNAAPATKIQLRSPSPVEGEGGVLRLGRPDAYYFRGALTEELRAEYDDAAMYGEEVRRLARMVCPGLAYKWKVTLLSAGREKVDATAARVEEREMRRTRPGKKTRIKRRQVAVKKKEKVAEEQEAKAVKERADREKKAKRNREKKFKKRARDKAKKQTAGEHGPTDEAMGSPSKDEDDA</sequence>
<organism evidence="2 3">
    <name type="scientific">Myriangium duriaei CBS 260.36</name>
    <dbReference type="NCBI Taxonomy" id="1168546"/>
    <lineage>
        <taxon>Eukaryota</taxon>
        <taxon>Fungi</taxon>
        <taxon>Dikarya</taxon>
        <taxon>Ascomycota</taxon>
        <taxon>Pezizomycotina</taxon>
        <taxon>Dothideomycetes</taxon>
        <taxon>Dothideomycetidae</taxon>
        <taxon>Myriangiales</taxon>
        <taxon>Myriangiaceae</taxon>
        <taxon>Myriangium</taxon>
    </lineage>
</organism>
<feature type="compositionally biased region" description="Basic residues" evidence="1">
    <location>
        <begin position="211"/>
        <end position="230"/>
    </location>
</feature>
<feature type="compositionally biased region" description="Low complexity" evidence="1">
    <location>
        <begin position="17"/>
        <end position="28"/>
    </location>
</feature>
<protein>
    <submittedName>
        <fullName evidence="2">Uncharacterized protein</fullName>
    </submittedName>
</protein>
<accession>A0A9P4JDH5</accession>
<dbReference type="InterPro" id="IPR018555">
    <property type="entry name" value="C630.06c-like"/>
</dbReference>
<feature type="region of interest" description="Disordered" evidence="1">
    <location>
        <begin position="166"/>
        <end position="253"/>
    </location>
</feature>
<dbReference type="Pfam" id="PF09428">
    <property type="entry name" value="DUF2011"/>
    <property type="match status" value="1"/>
</dbReference>
<dbReference type="EMBL" id="ML996081">
    <property type="protein sequence ID" value="KAF2157008.1"/>
    <property type="molecule type" value="Genomic_DNA"/>
</dbReference>
<feature type="compositionally biased region" description="Basic and acidic residues" evidence="1">
    <location>
        <begin position="192"/>
        <end position="210"/>
    </location>
</feature>
<dbReference type="Proteomes" id="UP000799439">
    <property type="component" value="Unassembled WGS sequence"/>
</dbReference>
<comment type="caution">
    <text evidence="2">The sequence shown here is derived from an EMBL/GenBank/DDBJ whole genome shotgun (WGS) entry which is preliminary data.</text>
</comment>
<evidence type="ECO:0000256" key="1">
    <source>
        <dbReference type="SAM" id="MobiDB-lite"/>
    </source>
</evidence>
<feature type="compositionally biased region" description="Basic residues" evidence="1">
    <location>
        <begin position="172"/>
        <end position="191"/>
    </location>
</feature>
<feature type="region of interest" description="Disordered" evidence="1">
    <location>
        <begin position="1"/>
        <end position="28"/>
    </location>
</feature>
<evidence type="ECO:0000313" key="2">
    <source>
        <dbReference type="EMBL" id="KAF2157008.1"/>
    </source>
</evidence>
<evidence type="ECO:0000313" key="3">
    <source>
        <dbReference type="Proteomes" id="UP000799439"/>
    </source>
</evidence>
<name>A0A9P4JDH5_9PEZI</name>
<feature type="compositionally biased region" description="Basic and acidic residues" evidence="1">
    <location>
        <begin position="1"/>
        <end position="15"/>
    </location>
</feature>